<keyword evidence="1" id="KW-0732">Signal</keyword>
<organism evidence="2 3">
    <name type="scientific">Lobosporangium transversale</name>
    <dbReference type="NCBI Taxonomy" id="64571"/>
    <lineage>
        <taxon>Eukaryota</taxon>
        <taxon>Fungi</taxon>
        <taxon>Fungi incertae sedis</taxon>
        <taxon>Mucoromycota</taxon>
        <taxon>Mortierellomycotina</taxon>
        <taxon>Mortierellomycetes</taxon>
        <taxon>Mortierellales</taxon>
        <taxon>Mortierellaceae</taxon>
        <taxon>Lobosporangium</taxon>
    </lineage>
</organism>
<dbReference type="GeneID" id="33571804"/>
<name>A0A1Y2GT57_9FUNG</name>
<dbReference type="InParanoid" id="A0A1Y2GT57"/>
<dbReference type="AlphaFoldDB" id="A0A1Y2GT57"/>
<accession>A0A1Y2GT57</accession>
<proteinExistence type="predicted"/>
<gene>
    <name evidence="2" type="ORF">BCR41DRAFT_420929</name>
</gene>
<sequence>MHKSLLLLALCAAGALAQGDYHVDVTNNAGRTITFYDYTGFRVCKCLKNTQTAKIYNRDGGDVKLFSSTDCTGSYTPLAQGKTQYSAQWVYSMSFGKSGISSRDPTSCPNYFG</sequence>
<dbReference type="Proteomes" id="UP000193648">
    <property type="component" value="Unassembled WGS sequence"/>
</dbReference>
<keyword evidence="3" id="KW-1185">Reference proteome</keyword>
<evidence type="ECO:0000256" key="1">
    <source>
        <dbReference type="SAM" id="SignalP"/>
    </source>
</evidence>
<reference evidence="2 3" key="1">
    <citation type="submission" date="2016-07" db="EMBL/GenBank/DDBJ databases">
        <title>Pervasive Adenine N6-methylation of Active Genes in Fungi.</title>
        <authorList>
            <consortium name="DOE Joint Genome Institute"/>
            <person name="Mondo S.J."/>
            <person name="Dannebaum R.O."/>
            <person name="Kuo R.C."/>
            <person name="Labutti K."/>
            <person name="Haridas S."/>
            <person name="Kuo A."/>
            <person name="Salamov A."/>
            <person name="Ahrendt S.R."/>
            <person name="Lipzen A."/>
            <person name="Sullivan W."/>
            <person name="Andreopoulos W.B."/>
            <person name="Clum A."/>
            <person name="Lindquist E."/>
            <person name="Daum C."/>
            <person name="Ramamoorthy G.K."/>
            <person name="Gryganskyi A."/>
            <person name="Culley D."/>
            <person name="Magnuson J.K."/>
            <person name="James T.Y."/>
            <person name="O'Malley M.A."/>
            <person name="Stajich J.E."/>
            <person name="Spatafora J.W."/>
            <person name="Visel A."/>
            <person name="Grigoriev I.V."/>
        </authorList>
    </citation>
    <scope>NUCLEOTIDE SEQUENCE [LARGE SCALE GENOMIC DNA]</scope>
    <source>
        <strain evidence="2 3">NRRL 3116</strain>
    </source>
</reference>
<feature type="chain" id="PRO_5012869877" description="Beta/gamma crystallin 'Greek key' domain-containing protein" evidence="1">
    <location>
        <begin position="18"/>
        <end position="113"/>
    </location>
</feature>
<protein>
    <recommendedName>
        <fullName evidence="4">Beta/gamma crystallin 'Greek key' domain-containing protein</fullName>
    </recommendedName>
</protein>
<dbReference type="EMBL" id="MCFF01000012">
    <property type="protein sequence ID" value="ORZ20885.1"/>
    <property type="molecule type" value="Genomic_DNA"/>
</dbReference>
<evidence type="ECO:0000313" key="2">
    <source>
        <dbReference type="EMBL" id="ORZ20885.1"/>
    </source>
</evidence>
<dbReference type="RefSeq" id="XP_021882794.1">
    <property type="nucleotide sequence ID" value="XM_022029961.1"/>
</dbReference>
<evidence type="ECO:0008006" key="4">
    <source>
        <dbReference type="Google" id="ProtNLM"/>
    </source>
</evidence>
<evidence type="ECO:0000313" key="3">
    <source>
        <dbReference type="Proteomes" id="UP000193648"/>
    </source>
</evidence>
<comment type="caution">
    <text evidence="2">The sequence shown here is derived from an EMBL/GenBank/DDBJ whole genome shotgun (WGS) entry which is preliminary data.</text>
</comment>
<dbReference type="OrthoDB" id="2442570at2759"/>
<feature type="signal peptide" evidence="1">
    <location>
        <begin position="1"/>
        <end position="17"/>
    </location>
</feature>